<dbReference type="InParanoid" id="W4KHZ9"/>
<reference evidence="2 3" key="1">
    <citation type="journal article" date="2012" name="New Phytol.">
        <title>Insight into trade-off between wood decay and parasitism from the genome of a fungal forest pathogen.</title>
        <authorList>
            <person name="Olson A."/>
            <person name="Aerts A."/>
            <person name="Asiegbu F."/>
            <person name="Belbahri L."/>
            <person name="Bouzid O."/>
            <person name="Broberg A."/>
            <person name="Canback B."/>
            <person name="Coutinho P.M."/>
            <person name="Cullen D."/>
            <person name="Dalman K."/>
            <person name="Deflorio G."/>
            <person name="van Diepen L.T."/>
            <person name="Dunand C."/>
            <person name="Duplessis S."/>
            <person name="Durling M."/>
            <person name="Gonthier P."/>
            <person name="Grimwood J."/>
            <person name="Fossdal C.G."/>
            <person name="Hansson D."/>
            <person name="Henrissat B."/>
            <person name="Hietala A."/>
            <person name="Himmelstrand K."/>
            <person name="Hoffmeister D."/>
            <person name="Hogberg N."/>
            <person name="James T.Y."/>
            <person name="Karlsson M."/>
            <person name="Kohler A."/>
            <person name="Kues U."/>
            <person name="Lee Y.H."/>
            <person name="Lin Y.C."/>
            <person name="Lind M."/>
            <person name="Lindquist E."/>
            <person name="Lombard V."/>
            <person name="Lucas S."/>
            <person name="Lunden K."/>
            <person name="Morin E."/>
            <person name="Murat C."/>
            <person name="Park J."/>
            <person name="Raffaello T."/>
            <person name="Rouze P."/>
            <person name="Salamov A."/>
            <person name="Schmutz J."/>
            <person name="Solheim H."/>
            <person name="Stahlberg J."/>
            <person name="Velez H."/>
            <person name="de Vries R.P."/>
            <person name="Wiebenga A."/>
            <person name="Woodward S."/>
            <person name="Yakovlev I."/>
            <person name="Garbelotto M."/>
            <person name="Martin F."/>
            <person name="Grigoriev I.V."/>
            <person name="Stenlid J."/>
        </authorList>
    </citation>
    <scope>NUCLEOTIDE SEQUENCE [LARGE SCALE GENOMIC DNA]</scope>
    <source>
        <strain evidence="2 3">TC 32-1</strain>
    </source>
</reference>
<gene>
    <name evidence="2" type="ORF">HETIRDRAFT_432223</name>
</gene>
<dbReference type="EMBL" id="KI925455">
    <property type="protein sequence ID" value="ETW85488.1"/>
    <property type="molecule type" value="Genomic_DNA"/>
</dbReference>
<protein>
    <submittedName>
        <fullName evidence="2">Uncharacterized protein</fullName>
    </submittedName>
</protein>
<evidence type="ECO:0000313" key="3">
    <source>
        <dbReference type="Proteomes" id="UP000030671"/>
    </source>
</evidence>
<evidence type="ECO:0000313" key="2">
    <source>
        <dbReference type="EMBL" id="ETW85488.1"/>
    </source>
</evidence>
<dbReference type="Proteomes" id="UP000030671">
    <property type="component" value="Unassembled WGS sequence"/>
</dbReference>
<keyword evidence="3" id="KW-1185">Reference proteome</keyword>
<proteinExistence type="predicted"/>
<dbReference type="KEGG" id="hir:HETIRDRAFT_432223"/>
<dbReference type="RefSeq" id="XP_009542344.1">
    <property type="nucleotide sequence ID" value="XM_009544049.1"/>
</dbReference>
<dbReference type="AlphaFoldDB" id="W4KHZ9"/>
<feature type="region of interest" description="Disordered" evidence="1">
    <location>
        <begin position="73"/>
        <end position="102"/>
    </location>
</feature>
<dbReference type="GeneID" id="20674597"/>
<sequence length="118" mass="13184">MAAVCTYVQCTRSVDRVGRHSQMTSVRSRRVRESALALQCFAGRLLGVTNVQNYLHAVARCIIAREMWPTKRIERTGERGQQQQQKNKEPVDNEGGYGGVEGAAITNNVRNSCISRCE</sequence>
<dbReference type="HOGENOM" id="CLU_2073454_0_0_1"/>
<accession>W4KHZ9</accession>
<evidence type="ECO:0000256" key="1">
    <source>
        <dbReference type="SAM" id="MobiDB-lite"/>
    </source>
</evidence>
<organism evidence="2 3">
    <name type="scientific">Heterobasidion irregulare (strain TC 32-1)</name>
    <dbReference type="NCBI Taxonomy" id="747525"/>
    <lineage>
        <taxon>Eukaryota</taxon>
        <taxon>Fungi</taxon>
        <taxon>Dikarya</taxon>
        <taxon>Basidiomycota</taxon>
        <taxon>Agaricomycotina</taxon>
        <taxon>Agaricomycetes</taxon>
        <taxon>Russulales</taxon>
        <taxon>Bondarzewiaceae</taxon>
        <taxon>Heterobasidion</taxon>
        <taxon>Heterobasidion annosum species complex</taxon>
    </lineage>
</organism>
<name>W4KHZ9_HETIT</name>